<dbReference type="RefSeq" id="WP_005555817.1">
    <property type="nucleotide sequence ID" value="NZ_AOIB01000021.1"/>
</dbReference>
<dbReference type="PROSITE" id="PS51257">
    <property type="entry name" value="PROKAR_LIPOPROTEIN"/>
    <property type="match status" value="1"/>
</dbReference>
<dbReference type="EMBL" id="AOIB01000021">
    <property type="protein sequence ID" value="ELY58161.1"/>
    <property type="molecule type" value="Genomic_DNA"/>
</dbReference>
<proteinExistence type="predicted"/>
<dbReference type="AlphaFoldDB" id="L9X9P8"/>
<evidence type="ECO:0000313" key="1">
    <source>
        <dbReference type="EMBL" id="ELY58161.1"/>
    </source>
</evidence>
<dbReference type="InterPro" id="IPR006311">
    <property type="entry name" value="TAT_signal"/>
</dbReference>
<accession>L9X9P8</accession>
<dbReference type="PROSITE" id="PS51318">
    <property type="entry name" value="TAT"/>
    <property type="match status" value="1"/>
</dbReference>
<comment type="caution">
    <text evidence="1">The sequence shown here is derived from an EMBL/GenBank/DDBJ whole genome shotgun (WGS) entry which is preliminary data.</text>
</comment>
<gene>
    <name evidence="1" type="ORF">C491_10209</name>
</gene>
<protein>
    <submittedName>
        <fullName evidence="1">Uncharacterized protein</fullName>
    </submittedName>
</protein>
<keyword evidence="2" id="KW-1185">Reference proteome</keyword>
<reference evidence="1 2" key="1">
    <citation type="journal article" date="2014" name="PLoS Genet.">
        <title>Phylogenetically driven sequencing of extremely halophilic archaea reveals strategies for static and dynamic osmo-response.</title>
        <authorList>
            <person name="Becker E.A."/>
            <person name="Seitzer P.M."/>
            <person name="Tritt A."/>
            <person name="Larsen D."/>
            <person name="Krusor M."/>
            <person name="Yao A.I."/>
            <person name="Wu D."/>
            <person name="Madern D."/>
            <person name="Eisen J.A."/>
            <person name="Darling A.E."/>
            <person name="Facciotti M.T."/>
        </authorList>
    </citation>
    <scope>NUCLEOTIDE SEQUENCE [LARGE SCALE GENOMIC DNA]</scope>
    <source>
        <strain evidence="1 2">DSM 10524</strain>
    </source>
</reference>
<sequence>MTDLRSVSRRHVLGGGATVAVAVTGGCLGRASSDSSTECSFPNETPFETEAISQLTVRSERLTADSETDFGISVVLEADPDSVDLVEVRATDGTIRAATEVTEAETTITWRHVSEPPSGVRYDLYARWTGETVDRSTISATCFG</sequence>
<organism evidence="1 2">
    <name type="scientific">Natronococcus amylolyticus DSM 10524</name>
    <dbReference type="NCBI Taxonomy" id="1227497"/>
    <lineage>
        <taxon>Archaea</taxon>
        <taxon>Methanobacteriati</taxon>
        <taxon>Methanobacteriota</taxon>
        <taxon>Stenosarchaea group</taxon>
        <taxon>Halobacteria</taxon>
        <taxon>Halobacteriales</taxon>
        <taxon>Natrialbaceae</taxon>
        <taxon>Natronococcus</taxon>
    </lineage>
</organism>
<dbReference type="Proteomes" id="UP000011688">
    <property type="component" value="Unassembled WGS sequence"/>
</dbReference>
<evidence type="ECO:0000313" key="2">
    <source>
        <dbReference type="Proteomes" id="UP000011688"/>
    </source>
</evidence>
<name>L9X9P8_9EURY</name>